<keyword evidence="1 4" id="KW-0812">Transmembrane</keyword>
<dbReference type="Pfam" id="PF07690">
    <property type="entry name" value="MFS_1"/>
    <property type="match status" value="1"/>
</dbReference>
<sequence length="394" mass="41158">MTDATATRRTIRLMALTAGAVVANNYYNQPLLGELASTFAISQRQAAMIASWTQLGYATGLLLLLPLGDLLERRKAISVLMLLSCAMLICFAVAPGFPAVVILGALLGFVSVVPQFLPPMAAQLAPPGQAGRAIGTVMSGLLLGIILSRFVGGAVGGLFGWQSVYLIAAGLMLVLLVALRRSLPVMPPAYTGSYASLMRTLAGLVSRHGTLRRIALVAALQFGGFSLFWTTVIFQLGPEWGGRAPAMAGFLALAGAMGVLAAPYAGRLAESMPSRSVITVSGSLMSLAFLTMALGDGFFWLIPAVILLDLGMQVSHVSSMAEVLALEPAAASRLNTVYMVVRFLGGALGTLAGSQAWHYQGWIGVCALGLAVTLCALLVNHLGRGDKVKVKPAE</sequence>
<feature type="transmembrane region" description="Helical" evidence="4">
    <location>
        <begin position="158"/>
        <end position="179"/>
    </location>
</feature>
<protein>
    <submittedName>
        <fullName evidence="6">MFS transporter</fullName>
    </submittedName>
</protein>
<feature type="transmembrane region" description="Helical" evidence="4">
    <location>
        <begin position="277"/>
        <end position="294"/>
    </location>
</feature>
<dbReference type="InterPro" id="IPR020846">
    <property type="entry name" value="MFS_dom"/>
</dbReference>
<dbReference type="Proteomes" id="UP001208771">
    <property type="component" value="Unassembled WGS sequence"/>
</dbReference>
<accession>A0AAE3SUP1</accession>
<evidence type="ECO:0000313" key="7">
    <source>
        <dbReference type="Proteomes" id="UP001208771"/>
    </source>
</evidence>
<dbReference type="RefSeq" id="WP_306411233.1">
    <property type="nucleotide sequence ID" value="NZ_JANFPI010000003.1"/>
</dbReference>
<evidence type="ECO:0000313" key="6">
    <source>
        <dbReference type="EMBL" id="MCX8997445.1"/>
    </source>
</evidence>
<evidence type="ECO:0000256" key="4">
    <source>
        <dbReference type="SAM" id="Phobius"/>
    </source>
</evidence>
<dbReference type="InterPro" id="IPR011701">
    <property type="entry name" value="MFS"/>
</dbReference>
<dbReference type="Gene3D" id="1.20.1250.20">
    <property type="entry name" value="MFS general substrate transporter like domains"/>
    <property type="match status" value="1"/>
</dbReference>
<feature type="transmembrane region" description="Helical" evidence="4">
    <location>
        <begin position="133"/>
        <end position="152"/>
    </location>
</feature>
<feature type="transmembrane region" description="Helical" evidence="4">
    <location>
        <begin position="214"/>
        <end position="234"/>
    </location>
</feature>
<feature type="transmembrane region" description="Helical" evidence="4">
    <location>
        <begin position="246"/>
        <end position="265"/>
    </location>
</feature>
<dbReference type="GO" id="GO:0022857">
    <property type="term" value="F:transmembrane transporter activity"/>
    <property type="evidence" value="ECO:0007669"/>
    <property type="project" value="InterPro"/>
</dbReference>
<dbReference type="PROSITE" id="PS50850">
    <property type="entry name" value="MFS"/>
    <property type="match status" value="1"/>
</dbReference>
<dbReference type="InterPro" id="IPR036259">
    <property type="entry name" value="MFS_trans_sf"/>
</dbReference>
<keyword evidence="3 4" id="KW-0472">Membrane</keyword>
<dbReference type="PANTHER" id="PTHR42910">
    <property type="entry name" value="TRANSPORTER SCO4007-RELATED"/>
    <property type="match status" value="1"/>
</dbReference>
<evidence type="ECO:0000259" key="5">
    <source>
        <dbReference type="PROSITE" id="PS50850"/>
    </source>
</evidence>
<dbReference type="AlphaFoldDB" id="A0AAE3SUP1"/>
<proteinExistence type="predicted"/>
<gene>
    <name evidence="6" type="ORF">NOF55_10025</name>
</gene>
<evidence type="ECO:0000256" key="3">
    <source>
        <dbReference type="ARBA" id="ARBA00023136"/>
    </source>
</evidence>
<evidence type="ECO:0000256" key="2">
    <source>
        <dbReference type="ARBA" id="ARBA00022989"/>
    </source>
</evidence>
<comment type="caution">
    <text evidence="6">The sequence shown here is derived from an EMBL/GenBank/DDBJ whole genome shotgun (WGS) entry which is preliminary data.</text>
</comment>
<dbReference type="SUPFAM" id="SSF103473">
    <property type="entry name" value="MFS general substrate transporter"/>
    <property type="match status" value="1"/>
</dbReference>
<feature type="transmembrane region" description="Helical" evidence="4">
    <location>
        <begin position="359"/>
        <end position="379"/>
    </location>
</feature>
<feature type="transmembrane region" description="Helical" evidence="4">
    <location>
        <begin position="47"/>
        <end position="65"/>
    </location>
</feature>
<dbReference type="CDD" id="cd17324">
    <property type="entry name" value="MFS_NepI_like"/>
    <property type="match status" value="1"/>
</dbReference>
<organism evidence="6 7">
    <name type="scientific">Ectorhizobium quercum</name>
    <dbReference type="NCBI Taxonomy" id="2965071"/>
    <lineage>
        <taxon>Bacteria</taxon>
        <taxon>Pseudomonadati</taxon>
        <taxon>Pseudomonadota</taxon>
        <taxon>Alphaproteobacteria</taxon>
        <taxon>Hyphomicrobiales</taxon>
        <taxon>Rhizobiaceae</taxon>
        <taxon>Ectorhizobium</taxon>
    </lineage>
</organism>
<name>A0AAE3SUP1_9HYPH</name>
<keyword evidence="2 4" id="KW-1133">Transmembrane helix</keyword>
<feature type="domain" description="Major facilitator superfamily (MFS) profile" evidence="5">
    <location>
        <begin position="1"/>
        <end position="384"/>
    </location>
</feature>
<dbReference type="EMBL" id="JANFPI010000003">
    <property type="protein sequence ID" value="MCX8997445.1"/>
    <property type="molecule type" value="Genomic_DNA"/>
</dbReference>
<feature type="transmembrane region" description="Helical" evidence="4">
    <location>
        <begin position="10"/>
        <end position="27"/>
    </location>
</feature>
<reference evidence="6" key="1">
    <citation type="submission" date="2022-07" db="EMBL/GenBank/DDBJ databases">
        <title>Ectorhizobium quercum gen.nov., sp. nov.</title>
        <authorList>
            <person name="Ma T."/>
            <person name="Li Y."/>
        </authorList>
    </citation>
    <scope>NUCLEOTIDE SEQUENCE</scope>
    <source>
        <strain evidence="6">BDR2-2</strain>
    </source>
</reference>
<dbReference type="PANTHER" id="PTHR42910:SF1">
    <property type="entry name" value="MAJOR FACILITATOR SUPERFAMILY (MFS) PROFILE DOMAIN-CONTAINING PROTEIN"/>
    <property type="match status" value="1"/>
</dbReference>
<evidence type="ECO:0000256" key="1">
    <source>
        <dbReference type="ARBA" id="ARBA00022692"/>
    </source>
</evidence>
<keyword evidence="7" id="KW-1185">Reference proteome</keyword>